<name>X0YEE9_9ZZZZ</name>
<reference evidence="1" key="1">
    <citation type="journal article" date="2014" name="Front. Microbiol.">
        <title>High frequency of phylogenetically diverse reductive dehalogenase-homologous genes in deep subseafloor sedimentary metagenomes.</title>
        <authorList>
            <person name="Kawai M."/>
            <person name="Futagami T."/>
            <person name="Toyoda A."/>
            <person name="Takaki Y."/>
            <person name="Nishi S."/>
            <person name="Hori S."/>
            <person name="Arai W."/>
            <person name="Tsubouchi T."/>
            <person name="Morono Y."/>
            <person name="Uchiyama I."/>
            <person name="Ito T."/>
            <person name="Fujiyama A."/>
            <person name="Inagaki F."/>
            <person name="Takami H."/>
        </authorList>
    </citation>
    <scope>NUCLEOTIDE SEQUENCE</scope>
    <source>
        <strain evidence="1">Expedition CK06-06</strain>
    </source>
</reference>
<accession>X0YEE9</accession>
<evidence type="ECO:0000313" key="1">
    <source>
        <dbReference type="EMBL" id="GAG54314.1"/>
    </source>
</evidence>
<dbReference type="EMBL" id="BART01005825">
    <property type="protein sequence ID" value="GAG54314.1"/>
    <property type="molecule type" value="Genomic_DNA"/>
</dbReference>
<sequence length="190" mass="22190">MPQKEIKISVNSPEFQKMMKELKNWQNQGGRRPFHAVLKESTKNKPKLEILGIDITRLTESEWKLMKIENFPSLMTKVRIKPREITGVQYRALIDKKNPYATVNFMFLELEKPHHPYNWKRPENLSHISQIKRAEVAATAVGIKDARKFLSRIKLAKKNTRESAGKTLTGREMSWVEKVLPELADWVKKP</sequence>
<organism evidence="1">
    <name type="scientific">marine sediment metagenome</name>
    <dbReference type="NCBI Taxonomy" id="412755"/>
    <lineage>
        <taxon>unclassified sequences</taxon>
        <taxon>metagenomes</taxon>
        <taxon>ecological metagenomes</taxon>
    </lineage>
</organism>
<dbReference type="AlphaFoldDB" id="X0YEE9"/>
<gene>
    <name evidence="1" type="ORF">S01H4_13207</name>
</gene>
<protein>
    <submittedName>
        <fullName evidence="1">Uncharacterized protein</fullName>
    </submittedName>
</protein>
<proteinExistence type="predicted"/>
<comment type="caution">
    <text evidence="1">The sequence shown here is derived from an EMBL/GenBank/DDBJ whole genome shotgun (WGS) entry which is preliminary data.</text>
</comment>